<feature type="transmembrane region" description="Helical" evidence="2">
    <location>
        <begin position="12"/>
        <end position="29"/>
    </location>
</feature>
<dbReference type="EMBL" id="AP014612">
    <property type="protein sequence ID" value="BAQ24609.1"/>
    <property type="molecule type" value="Genomic_DNA"/>
</dbReference>
<keyword evidence="2" id="KW-1133">Transmembrane helix</keyword>
<dbReference type="KEGG" id="strg:SRT_13480"/>
<keyword evidence="5" id="KW-1185">Reference proteome</keyword>
<proteinExistence type="inferred from homology"/>
<feature type="transmembrane region" description="Helical" evidence="2">
    <location>
        <begin position="192"/>
        <end position="210"/>
    </location>
</feature>
<evidence type="ECO:0000256" key="2">
    <source>
        <dbReference type="SAM" id="Phobius"/>
    </source>
</evidence>
<evidence type="ECO:0000313" key="5">
    <source>
        <dbReference type="Proteomes" id="UP000217758"/>
    </source>
</evidence>
<reference evidence="4 5" key="1">
    <citation type="journal article" date="2016" name="Microbiol. Immunol.">
        <title>Complete genome sequence of Streptococcus troglodytae TKU31 isolated from the oral cavity of a chimpanzee (Pan troglodytes).</title>
        <authorList>
            <person name="Okamoto M."/>
            <person name="Naito M."/>
            <person name="Miyanohara M."/>
            <person name="Imai S."/>
            <person name="Nomura Y."/>
            <person name="Saito W."/>
            <person name="Momoi Y."/>
            <person name="Takada K."/>
            <person name="Miyabe-Nishiwaki T."/>
            <person name="Tomonaga M."/>
            <person name="Hanada N."/>
        </authorList>
    </citation>
    <scope>NUCLEOTIDE SEQUENCE [LARGE SCALE GENOMIC DNA]</scope>
    <source>
        <strain evidence="5">TKU 31</strain>
    </source>
</reference>
<feature type="transmembrane region" description="Helical" evidence="2">
    <location>
        <begin position="54"/>
        <end position="75"/>
    </location>
</feature>
<dbReference type="InterPro" id="IPR003675">
    <property type="entry name" value="Rce1/LyrA-like_dom"/>
</dbReference>
<dbReference type="AlphaFoldDB" id="A0A1L7LKB6"/>
<keyword evidence="2" id="KW-0472">Membrane</keyword>
<accession>A0A1L7LKB6</accession>
<feature type="domain" description="CAAX prenyl protease 2/Lysostaphin resistance protein A-like" evidence="3">
    <location>
        <begin position="103"/>
        <end position="201"/>
    </location>
</feature>
<dbReference type="Proteomes" id="UP000217758">
    <property type="component" value="Chromosome"/>
</dbReference>
<protein>
    <recommendedName>
        <fullName evidence="3">CAAX prenyl protease 2/Lysostaphin resistance protein A-like domain-containing protein</fullName>
    </recommendedName>
</protein>
<comment type="similarity">
    <text evidence="1">Belongs to the UPF0177 family.</text>
</comment>
<sequence>MDLLVSKLMVSVTNLVLLITIPFITWMVIGRKTASFLNWVGLKKIQRKLNRSDLFIILGVLAVILLGGLFCINLLKNINGLMPEGASMGTFEFSGRGVSALPAILVQSLFNTSLLEEVFFRGFLLKRFSNRLGFALRNTTQALLFGLMHSIFLFLAGKVILAIIITLFTGLFGWLSGYITEKKFAGSILPSWCIHGVGNVISNSLIAFSLL</sequence>
<dbReference type="GO" id="GO:0004175">
    <property type="term" value="F:endopeptidase activity"/>
    <property type="evidence" value="ECO:0007669"/>
    <property type="project" value="UniProtKB-ARBA"/>
</dbReference>
<dbReference type="GO" id="GO:0080120">
    <property type="term" value="P:CAAX-box protein maturation"/>
    <property type="evidence" value="ECO:0007669"/>
    <property type="project" value="UniProtKB-ARBA"/>
</dbReference>
<organism evidence="4 5">
    <name type="scientific">Streptococcus troglodytae</name>
    <dbReference type="NCBI Taxonomy" id="1111760"/>
    <lineage>
        <taxon>Bacteria</taxon>
        <taxon>Bacillati</taxon>
        <taxon>Bacillota</taxon>
        <taxon>Bacilli</taxon>
        <taxon>Lactobacillales</taxon>
        <taxon>Streptococcaceae</taxon>
        <taxon>Streptococcus</taxon>
    </lineage>
</organism>
<dbReference type="RefSeq" id="WP_128833489.1">
    <property type="nucleotide sequence ID" value="NZ_AP014612.1"/>
</dbReference>
<evidence type="ECO:0000259" key="3">
    <source>
        <dbReference type="Pfam" id="PF02517"/>
    </source>
</evidence>
<gene>
    <name evidence="4" type="ORF">SRT_13480</name>
</gene>
<name>A0A1L7LKB6_9STRE</name>
<feature type="transmembrane region" description="Helical" evidence="2">
    <location>
        <begin position="95"/>
        <end position="114"/>
    </location>
</feature>
<keyword evidence="2" id="KW-0812">Transmembrane</keyword>
<evidence type="ECO:0000256" key="1">
    <source>
        <dbReference type="ARBA" id="ARBA00009067"/>
    </source>
</evidence>
<evidence type="ECO:0000313" key="4">
    <source>
        <dbReference type="EMBL" id="BAQ24609.1"/>
    </source>
</evidence>
<dbReference type="Pfam" id="PF02517">
    <property type="entry name" value="Rce1-like"/>
    <property type="match status" value="1"/>
</dbReference>